<dbReference type="PANTHER" id="PTHR32234">
    <property type="entry name" value="THIOL:DISULFIDE INTERCHANGE PROTEIN DSBD"/>
    <property type="match status" value="1"/>
</dbReference>
<keyword evidence="1" id="KW-0732">Signal</keyword>
<reference evidence="3 8" key="4">
    <citation type="submission" date="2019-07" db="EMBL/GenBank/DDBJ databases">
        <title>Whole genome shotgun sequence of Flavobacterium glycines NBRC 105008.</title>
        <authorList>
            <person name="Hosoyama A."/>
            <person name="Uohara A."/>
            <person name="Ohji S."/>
            <person name="Ichikawa N."/>
        </authorList>
    </citation>
    <scope>NUCLEOTIDE SEQUENCE [LARGE SCALE GENOMIC DNA]</scope>
    <source>
        <strain evidence="3 8">NBRC 105008</strain>
    </source>
</reference>
<comment type="caution">
    <text evidence="4">The sequence shown here is derived from an EMBL/GenBank/DDBJ whole genome shotgun (WGS) entry which is preliminary data.</text>
</comment>
<dbReference type="OrthoDB" id="767251at2"/>
<protein>
    <submittedName>
        <fullName evidence="4">Cytochrome C biogenesis protein</fullName>
    </submittedName>
    <submittedName>
        <fullName evidence="5">Thiol:disulfide interchange protein DsbD</fullName>
    </submittedName>
</protein>
<sequence>MKKILLFFALMIAFIGQAQVLKPVKWSTSVTKISATEYELVATATIKPGWHLYSQNIPENGPQPTKFVFTGNSKYLKKGNTVEEKGHTVHDPIFEMQIKYFENKANFKQRIKLKGKAPLKIKGTVEFMVCDNSRCLPPTEQDLEFTIK</sequence>
<dbReference type="Gene3D" id="2.60.40.1250">
    <property type="entry name" value="Thiol:disulfide interchange protein DsbD, N-terminal domain"/>
    <property type="match status" value="1"/>
</dbReference>
<dbReference type="RefSeq" id="WP_066329779.1">
    <property type="nucleotide sequence ID" value="NZ_BJVF01000002.1"/>
</dbReference>
<dbReference type="GO" id="GO:0015035">
    <property type="term" value="F:protein-disulfide reductase activity"/>
    <property type="evidence" value="ECO:0007669"/>
    <property type="project" value="TreeGrafter"/>
</dbReference>
<feature type="signal peptide" evidence="1">
    <location>
        <begin position="1"/>
        <end position="18"/>
    </location>
</feature>
<organism evidence="4 6">
    <name type="scientific">Flavobacterium glycines</name>
    <dbReference type="NCBI Taxonomy" id="551990"/>
    <lineage>
        <taxon>Bacteria</taxon>
        <taxon>Pseudomonadati</taxon>
        <taxon>Bacteroidota</taxon>
        <taxon>Flavobacteriia</taxon>
        <taxon>Flavobacteriales</taxon>
        <taxon>Flavobacteriaceae</taxon>
        <taxon>Flavobacterium</taxon>
    </lineage>
</organism>
<dbReference type="GO" id="GO:0045454">
    <property type="term" value="P:cell redox homeostasis"/>
    <property type="evidence" value="ECO:0007669"/>
    <property type="project" value="TreeGrafter"/>
</dbReference>
<reference evidence="5 7" key="3">
    <citation type="submission" date="2016-10" db="EMBL/GenBank/DDBJ databases">
        <authorList>
            <person name="Varghese N."/>
            <person name="Submissions S."/>
        </authorList>
    </citation>
    <scope>NUCLEOTIDE SEQUENCE [LARGE SCALE GENOMIC DNA]</scope>
    <source>
        <strain evidence="5 7">Gm-149</strain>
    </source>
</reference>
<dbReference type="EMBL" id="FNEO01000002">
    <property type="protein sequence ID" value="SDJ30778.1"/>
    <property type="molecule type" value="Genomic_DNA"/>
</dbReference>
<dbReference type="Proteomes" id="UP000182367">
    <property type="component" value="Unassembled WGS sequence"/>
</dbReference>
<reference evidence="6" key="1">
    <citation type="submission" date="2016-03" db="EMBL/GenBank/DDBJ databases">
        <title>Draft genome sequence of Paenibacillus glacialis DSM 22343.</title>
        <authorList>
            <person name="Shin S.-K."/>
            <person name="Yi H."/>
        </authorList>
    </citation>
    <scope>NUCLEOTIDE SEQUENCE [LARGE SCALE GENOMIC DNA]</scope>
    <source>
        <strain evidence="6">NBRC 105008</strain>
    </source>
</reference>
<evidence type="ECO:0000313" key="5">
    <source>
        <dbReference type="EMBL" id="SDJ30778.1"/>
    </source>
</evidence>
<dbReference type="STRING" id="551990.SAMN05192550_1870"/>
<dbReference type="InterPro" id="IPR028250">
    <property type="entry name" value="DsbDN"/>
</dbReference>
<dbReference type="Pfam" id="PF11412">
    <property type="entry name" value="DsbD_N"/>
    <property type="match status" value="1"/>
</dbReference>
<keyword evidence="7" id="KW-1185">Reference proteome</keyword>
<evidence type="ECO:0000313" key="3">
    <source>
        <dbReference type="EMBL" id="GEL11050.1"/>
    </source>
</evidence>
<evidence type="ECO:0000313" key="6">
    <source>
        <dbReference type="Proteomes" id="UP000093226"/>
    </source>
</evidence>
<dbReference type="Proteomes" id="UP000093226">
    <property type="component" value="Unassembled WGS sequence"/>
</dbReference>
<dbReference type="EMBL" id="BJVF01000002">
    <property type="protein sequence ID" value="GEL11050.1"/>
    <property type="molecule type" value="Genomic_DNA"/>
</dbReference>
<dbReference type="InterPro" id="IPR036929">
    <property type="entry name" value="DsbDN_sf"/>
</dbReference>
<evidence type="ECO:0000313" key="7">
    <source>
        <dbReference type="Proteomes" id="UP000182367"/>
    </source>
</evidence>
<name>A0A1B9DGP0_9FLAO</name>
<gene>
    <name evidence="4" type="ORF">FBGL_14890</name>
    <name evidence="3" type="ORF">FGL01_17890</name>
    <name evidence="5" type="ORF">SAMN05192550_1870</name>
</gene>
<evidence type="ECO:0000256" key="1">
    <source>
        <dbReference type="SAM" id="SignalP"/>
    </source>
</evidence>
<evidence type="ECO:0000313" key="8">
    <source>
        <dbReference type="Proteomes" id="UP000321579"/>
    </source>
</evidence>
<feature type="domain" description="Thiol:disulfide interchange protein DsbD N-terminal" evidence="2">
    <location>
        <begin position="32"/>
        <end position="143"/>
    </location>
</feature>
<proteinExistence type="predicted"/>
<dbReference type="Proteomes" id="UP000321579">
    <property type="component" value="Unassembled WGS sequence"/>
</dbReference>
<evidence type="ECO:0000313" key="4">
    <source>
        <dbReference type="EMBL" id="OCB68866.1"/>
    </source>
</evidence>
<dbReference type="EMBL" id="LVEO01000029">
    <property type="protein sequence ID" value="OCB68866.1"/>
    <property type="molecule type" value="Genomic_DNA"/>
</dbReference>
<reference evidence="4" key="2">
    <citation type="submission" date="2016-03" db="EMBL/GenBank/DDBJ databases">
        <authorList>
            <person name="Ploux O."/>
        </authorList>
    </citation>
    <scope>NUCLEOTIDE SEQUENCE</scope>
    <source>
        <strain evidence="4">NBRC 105008</strain>
    </source>
</reference>
<dbReference type="AlphaFoldDB" id="A0A1B9DGP0"/>
<feature type="chain" id="PRO_5044556022" evidence="1">
    <location>
        <begin position="19"/>
        <end position="148"/>
    </location>
</feature>
<accession>A0A1B9DGP0</accession>
<evidence type="ECO:0000259" key="2">
    <source>
        <dbReference type="Pfam" id="PF11412"/>
    </source>
</evidence>
<dbReference type="PANTHER" id="PTHR32234:SF0">
    <property type="entry name" value="THIOL:DISULFIDE INTERCHANGE PROTEIN DSBD"/>
    <property type="match status" value="1"/>
</dbReference>